<proteinExistence type="predicted"/>
<name>A0A8T2GQP7_9BRAS</name>
<gene>
    <name evidence="7" type="ORF">ISN45_At01g046730</name>
</gene>
<dbReference type="Pfam" id="PF03936">
    <property type="entry name" value="Terpene_synth_C"/>
    <property type="match status" value="2"/>
</dbReference>
<dbReference type="GO" id="GO:0000287">
    <property type="term" value="F:magnesium ion binding"/>
    <property type="evidence" value="ECO:0007669"/>
    <property type="project" value="InterPro"/>
</dbReference>
<accession>A0A8T2GQP7</accession>
<evidence type="ECO:0000256" key="3">
    <source>
        <dbReference type="ARBA" id="ARBA00022842"/>
    </source>
</evidence>
<dbReference type="InterPro" id="IPR005630">
    <property type="entry name" value="Terpene_synthase_metal-bd"/>
</dbReference>
<evidence type="ECO:0000313" key="8">
    <source>
        <dbReference type="Proteomes" id="UP000694240"/>
    </source>
</evidence>
<dbReference type="PANTHER" id="PTHR31225:SF93">
    <property type="entry name" value="ALPHA-HUMULENE_(-)-(E)-BETA-CARYOPHYLLENE SYNTHASE"/>
    <property type="match status" value="1"/>
</dbReference>
<keyword evidence="2" id="KW-0479">Metal-binding</keyword>
<comment type="cofactor">
    <cofactor evidence="1">
        <name>Mn(2+)</name>
        <dbReference type="ChEBI" id="CHEBI:29035"/>
    </cofactor>
</comment>
<organism evidence="7 8">
    <name type="scientific">Arabidopsis thaliana x Arabidopsis arenosa</name>
    <dbReference type="NCBI Taxonomy" id="1240361"/>
    <lineage>
        <taxon>Eukaryota</taxon>
        <taxon>Viridiplantae</taxon>
        <taxon>Streptophyta</taxon>
        <taxon>Embryophyta</taxon>
        <taxon>Tracheophyta</taxon>
        <taxon>Spermatophyta</taxon>
        <taxon>Magnoliopsida</taxon>
        <taxon>eudicotyledons</taxon>
        <taxon>Gunneridae</taxon>
        <taxon>Pentapetalae</taxon>
        <taxon>rosids</taxon>
        <taxon>malvids</taxon>
        <taxon>Brassicales</taxon>
        <taxon>Brassicaceae</taxon>
        <taxon>Camelineae</taxon>
        <taxon>Arabidopsis</taxon>
    </lineage>
</organism>
<evidence type="ECO:0000256" key="4">
    <source>
        <dbReference type="ARBA" id="ARBA00023239"/>
    </source>
</evidence>
<dbReference type="InterPro" id="IPR044814">
    <property type="entry name" value="Terpene_cyclase_plant_C1"/>
</dbReference>
<keyword evidence="4" id="KW-0456">Lyase</keyword>
<keyword evidence="8" id="KW-1185">Reference proteome</keyword>
<dbReference type="GO" id="GO:0010333">
    <property type="term" value="F:terpene synthase activity"/>
    <property type="evidence" value="ECO:0007669"/>
    <property type="project" value="InterPro"/>
</dbReference>
<evidence type="ECO:0000259" key="6">
    <source>
        <dbReference type="Pfam" id="PF03936"/>
    </source>
</evidence>
<dbReference type="InterPro" id="IPR050148">
    <property type="entry name" value="Terpene_synthase-like"/>
</dbReference>
<dbReference type="InterPro" id="IPR001906">
    <property type="entry name" value="Terpene_synth_N"/>
</dbReference>
<keyword evidence="3" id="KW-0460">Magnesium</keyword>
<dbReference type="CDD" id="cd02440">
    <property type="entry name" value="AdoMet_MTases"/>
    <property type="match status" value="1"/>
</dbReference>
<evidence type="ECO:0000259" key="5">
    <source>
        <dbReference type="Pfam" id="PF01397"/>
    </source>
</evidence>
<protein>
    <submittedName>
        <fullName evidence="7">Terpene synthase metal-binding domain</fullName>
    </submittedName>
</protein>
<dbReference type="CDD" id="cd00684">
    <property type="entry name" value="Terpene_cyclase_plant_C1"/>
    <property type="match status" value="1"/>
</dbReference>
<feature type="domain" description="Terpene synthase metal-binding" evidence="6">
    <location>
        <begin position="238"/>
        <end position="288"/>
    </location>
</feature>
<dbReference type="PANTHER" id="PTHR31225">
    <property type="entry name" value="OS04G0344100 PROTEIN-RELATED"/>
    <property type="match status" value="1"/>
</dbReference>
<feature type="domain" description="Terpene synthase N-terminal" evidence="5">
    <location>
        <begin position="87"/>
        <end position="180"/>
    </location>
</feature>
<evidence type="ECO:0000256" key="2">
    <source>
        <dbReference type="ARBA" id="ARBA00022723"/>
    </source>
</evidence>
<sequence length="736" mass="84933">MQELINTLSALTTEEIYRPLADFPVNIWEDPLISFSVLDPESEINEEKLSSLKETVRGLLMASKEEPIENIKFIDALCRLGMIRGNEFDLYTVSLVFQIFRQFGYKLGVDVFNNFKNKDGKFKEHLAEDARGLLCLYEAAHWSTHGEDILDEALAFSRSHLEGLADQSSPPMSIRIKNALKHAYPRGISRIETRQYISYYEEEDLHDQTLLEFAKIDFNLLQILHRKELCQVFRWYSNLELDLKVPYARNRTVESYLWAVGAYFEPRYSQARIRLAIVVILLTLVDDTGIEGLPESMRYLHHVVLDFYGKLEEDMEREGRSGCGLFAKKSMIVTAKAYLQEAKWLSEDFVATFDEYKENGVYSSSYLALLTGSFLGMVDEGTLDVFEWLSTFPPLLVTSALIGRLCGDIASCEFEHKRKHVGTSIDCYMKQYGIEQTMEKREEAGEYHSKDFEWEFLKNIVENDPSLSHHLHHHHQNLSKYLPDSQPWQDFHSRHSSGKFFKERRYLLKEFPELVSCGENSKLLEIGCGNGSTVLPILRGSKNITVYACDCSSDALVRTKENIDRAISSVDNFHSFCCDFSTSEFPDWVACDRCRDKFMLNHSGGSESKHCIGGVDFVTLIFTLSAVPKERMPRAIKECFAVLKPGGLLLFRDYGLYDMTMLRFEPEKRVGFREYVRSDGTLSYFFCLDTARKLFTDAGFIEVELEYCCVKAVNRRKGKDMYRVWVHGKFQKPFYN</sequence>
<feature type="domain" description="Terpene synthase metal-binding" evidence="6">
    <location>
        <begin position="290"/>
        <end position="440"/>
    </location>
</feature>
<dbReference type="GO" id="GO:0016102">
    <property type="term" value="P:diterpenoid biosynthetic process"/>
    <property type="evidence" value="ECO:0007669"/>
    <property type="project" value="InterPro"/>
</dbReference>
<dbReference type="Pfam" id="PF01397">
    <property type="entry name" value="Terpene_synth"/>
    <property type="match status" value="1"/>
</dbReference>
<dbReference type="Proteomes" id="UP000694240">
    <property type="component" value="Chromosome 1"/>
</dbReference>
<reference evidence="7 8" key="1">
    <citation type="submission" date="2020-12" db="EMBL/GenBank/DDBJ databases">
        <title>Concerted genomic and epigenomic changes stabilize Arabidopsis allopolyploids.</title>
        <authorList>
            <person name="Chen Z."/>
        </authorList>
    </citation>
    <scope>NUCLEOTIDE SEQUENCE [LARGE SCALE GENOMIC DNA]</scope>
    <source>
        <strain evidence="7">Allo738</strain>
        <tissue evidence="7">Leaf</tissue>
    </source>
</reference>
<comment type="caution">
    <text evidence="7">The sequence shown here is derived from an EMBL/GenBank/DDBJ whole genome shotgun (WGS) entry which is preliminary data.</text>
</comment>
<evidence type="ECO:0000256" key="1">
    <source>
        <dbReference type="ARBA" id="ARBA00001936"/>
    </source>
</evidence>
<dbReference type="Pfam" id="PF13489">
    <property type="entry name" value="Methyltransf_23"/>
    <property type="match status" value="1"/>
</dbReference>
<dbReference type="AlphaFoldDB" id="A0A8T2GQP7"/>
<evidence type="ECO:0000313" key="7">
    <source>
        <dbReference type="EMBL" id="KAG7649636.1"/>
    </source>
</evidence>
<dbReference type="EMBL" id="JAEFBK010000001">
    <property type="protein sequence ID" value="KAG7649636.1"/>
    <property type="molecule type" value="Genomic_DNA"/>
</dbReference>